<proteinExistence type="predicted"/>
<dbReference type="AlphaFoldDB" id="A0A0C3E901"/>
<dbReference type="EMBL" id="KN822007">
    <property type="protein sequence ID" value="KIM69210.1"/>
    <property type="molecule type" value="Genomic_DNA"/>
</dbReference>
<dbReference type="Proteomes" id="UP000053989">
    <property type="component" value="Unassembled WGS sequence"/>
</dbReference>
<dbReference type="InParanoid" id="A0A0C3E901"/>
<evidence type="ECO:0000313" key="1">
    <source>
        <dbReference type="EMBL" id="KIM69210.1"/>
    </source>
</evidence>
<evidence type="ECO:0000313" key="2">
    <source>
        <dbReference type="Proteomes" id="UP000053989"/>
    </source>
</evidence>
<sequence>MKTLFSRCYLGVRHLDILLPFAALRLGVLRLKAAWILGVCKPFALGKSGSLDRIQKELKIAIRHLLIRGSTLGFLALR</sequence>
<dbReference type="HOGENOM" id="CLU_2623440_0_0_1"/>
<keyword evidence="2" id="KW-1185">Reference proteome</keyword>
<name>A0A0C3E901_9AGAM</name>
<organism evidence="1 2">
    <name type="scientific">Scleroderma citrinum Foug A</name>
    <dbReference type="NCBI Taxonomy" id="1036808"/>
    <lineage>
        <taxon>Eukaryota</taxon>
        <taxon>Fungi</taxon>
        <taxon>Dikarya</taxon>
        <taxon>Basidiomycota</taxon>
        <taxon>Agaricomycotina</taxon>
        <taxon>Agaricomycetes</taxon>
        <taxon>Agaricomycetidae</taxon>
        <taxon>Boletales</taxon>
        <taxon>Sclerodermatineae</taxon>
        <taxon>Sclerodermataceae</taxon>
        <taxon>Scleroderma</taxon>
    </lineage>
</organism>
<protein>
    <submittedName>
        <fullName evidence="1">Uncharacterized protein</fullName>
    </submittedName>
</protein>
<reference evidence="1 2" key="1">
    <citation type="submission" date="2014-04" db="EMBL/GenBank/DDBJ databases">
        <authorList>
            <consortium name="DOE Joint Genome Institute"/>
            <person name="Kuo A."/>
            <person name="Kohler A."/>
            <person name="Nagy L.G."/>
            <person name="Floudas D."/>
            <person name="Copeland A."/>
            <person name="Barry K.W."/>
            <person name="Cichocki N."/>
            <person name="Veneault-Fourrey C."/>
            <person name="LaButti K."/>
            <person name="Lindquist E.A."/>
            <person name="Lipzen A."/>
            <person name="Lundell T."/>
            <person name="Morin E."/>
            <person name="Murat C."/>
            <person name="Sun H."/>
            <person name="Tunlid A."/>
            <person name="Henrissat B."/>
            <person name="Grigoriev I.V."/>
            <person name="Hibbett D.S."/>
            <person name="Martin F."/>
            <person name="Nordberg H.P."/>
            <person name="Cantor M.N."/>
            <person name="Hua S.X."/>
        </authorList>
    </citation>
    <scope>NUCLEOTIDE SEQUENCE [LARGE SCALE GENOMIC DNA]</scope>
    <source>
        <strain evidence="1 2">Foug A</strain>
    </source>
</reference>
<reference evidence="2" key="2">
    <citation type="submission" date="2015-01" db="EMBL/GenBank/DDBJ databases">
        <title>Evolutionary Origins and Diversification of the Mycorrhizal Mutualists.</title>
        <authorList>
            <consortium name="DOE Joint Genome Institute"/>
            <consortium name="Mycorrhizal Genomics Consortium"/>
            <person name="Kohler A."/>
            <person name="Kuo A."/>
            <person name="Nagy L.G."/>
            <person name="Floudas D."/>
            <person name="Copeland A."/>
            <person name="Barry K.W."/>
            <person name="Cichocki N."/>
            <person name="Veneault-Fourrey C."/>
            <person name="LaButti K."/>
            <person name="Lindquist E.A."/>
            <person name="Lipzen A."/>
            <person name="Lundell T."/>
            <person name="Morin E."/>
            <person name="Murat C."/>
            <person name="Riley R."/>
            <person name="Ohm R."/>
            <person name="Sun H."/>
            <person name="Tunlid A."/>
            <person name="Henrissat B."/>
            <person name="Grigoriev I.V."/>
            <person name="Hibbett D.S."/>
            <person name="Martin F."/>
        </authorList>
    </citation>
    <scope>NUCLEOTIDE SEQUENCE [LARGE SCALE GENOMIC DNA]</scope>
    <source>
        <strain evidence="2">Foug A</strain>
    </source>
</reference>
<accession>A0A0C3E901</accession>
<gene>
    <name evidence="1" type="ORF">SCLCIDRAFT_1208639</name>
</gene>